<dbReference type="SMART" id="SM00052">
    <property type="entry name" value="EAL"/>
    <property type="match status" value="1"/>
</dbReference>
<dbReference type="PROSITE" id="PS50883">
    <property type="entry name" value="EAL"/>
    <property type="match status" value="1"/>
</dbReference>
<dbReference type="PANTHER" id="PTHR33121:SF15">
    <property type="entry name" value="BLUE LIGHT- AND TEMPERATURE-REGULATED ANTIREPRESSOR BLUF"/>
    <property type="match status" value="1"/>
</dbReference>
<dbReference type="EMBL" id="FNDS01000010">
    <property type="protein sequence ID" value="SDI48532.1"/>
    <property type="molecule type" value="Genomic_DNA"/>
</dbReference>
<sequence>MRPSNASSARCLACKDGKALEFDFSMAFQPIVDVRTGSVFAYEALVRGLDGSGAQGILSQVSERNRYAFDQACRIKAVELAAQLGMPCYLSINFLPNAVYQAATCIRATLEAAKRFNFPTKRIVFEITENEQLVDKQHLKEIMLEYKRQGFKTAIDDFGAGYSGLGFLAEFQPDIIKLDMTIIRNIHQDRVRLAIVEGILSLCRSLGMEAIAEGVESQEEYLQLRSLGVELFQGYWFARPAFEALPSVNWPLGLAAQRPESGHGQQR</sequence>
<proteinExistence type="predicted"/>
<dbReference type="SUPFAM" id="SSF141868">
    <property type="entry name" value="EAL domain-like"/>
    <property type="match status" value="1"/>
</dbReference>
<dbReference type="Pfam" id="PF00563">
    <property type="entry name" value="EAL"/>
    <property type="match status" value="1"/>
</dbReference>
<dbReference type="AlphaFoldDB" id="A0A1G8KYQ7"/>
<dbReference type="Gene3D" id="3.20.20.450">
    <property type="entry name" value="EAL domain"/>
    <property type="match status" value="1"/>
</dbReference>
<keyword evidence="3" id="KW-1185">Reference proteome</keyword>
<feature type="domain" description="EAL" evidence="1">
    <location>
        <begin position="5"/>
        <end position="254"/>
    </location>
</feature>
<name>A0A1G8KYQ7_9PSED</name>
<dbReference type="InterPro" id="IPR050706">
    <property type="entry name" value="Cyclic-di-GMP_PDE-like"/>
</dbReference>
<evidence type="ECO:0000259" key="1">
    <source>
        <dbReference type="PROSITE" id="PS50883"/>
    </source>
</evidence>
<dbReference type="GO" id="GO:0071111">
    <property type="term" value="F:cyclic-guanylate-specific phosphodiesterase activity"/>
    <property type="evidence" value="ECO:0007669"/>
    <property type="project" value="InterPro"/>
</dbReference>
<dbReference type="STRING" id="428992.SAMN05216272_11038"/>
<evidence type="ECO:0000313" key="2">
    <source>
        <dbReference type="EMBL" id="SDI48532.1"/>
    </source>
</evidence>
<protein>
    <submittedName>
        <fullName evidence="2">EAL domain, c-di-GMP-specific phosphodiesterase class I (Or its enzymatically inactive variant)</fullName>
    </submittedName>
</protein>
<gene>
    <name evidence="2" type="ORF">SAMN05216272_11038</name>
</gene>
<dbReference type="CDD" id="cd01948">
    <property type="entry name" value="EAL"/>
    <property type="match status" value="1"/>
</dbReference>
<dbReference type="InterPro" id="IPR035919">
    <property type="entry name" value="EAL_sf"/>
</dbReference>
<organism evidence="2 3">
    <name type="scientific">Pseudomonas panipatensis</name>
    <dbReference type="NCBI Taxonomy" id="428992"/>
    <lineage>
        <taxon>Bacteria</taxon>
        <taxon>Pseudomonadati</taxon>
        <taxon>Pseudomonadota</taxon>
        <taxon>Gammaproteobacteria</taxon>
        <taxon>Pseudomonadales</taxon>
        <taxon>Pseudomonadaceae</taxon>
        <taxon>Pseudomonas</taxon>
    </lineage>
</organism>
<evidence type="ECO:0000313" key="3">
    <source>
        <dbReference type="Proteomes" id="UP000199636"/>
    </source>
</evidence>
<dbReference type="Proteomes" id="UP000199636">
    <property type="component" value="Unassembled WGS sequence"/>
</dbReference>
<dbReference type="InterPro" id="IPR001633">
    <property type="entry name" value="EAL_dom"/>
</dbReference>
<reference evidence="3" key="1">
    <citation type="submission" date="2016-10" db="EMBL/GenBank/DDBJ databases">
        <authorList>
            <person name="Varghese N."/>
            <person name="Submissions S."/>
        </authorList>
    </citation>
    <scope>NUCLEOTIDE SEQUENCE [LARGE SCALE GENOMIC DNA]</scope>
    <source>
        <strain evidence="3">CCM 7469</strain>
    </source>
</reference>
<dbReference type="RefSeq" id="WP_212633154.1">
    <property type="nucleotide sequence ID" value="NZ_FNDS01000010.1"/>
</dbReference>
<dbReference type="PANTHER" id="PTHR33121">
    <property type="entry name" value="CYCLIC DI-GMP PHOSPHODIESTERASE PDEF"/>
    <property type="match status" value="1"/>
</dbReference>
<accession>A0A1G8KYQ7</accession>